<dbReference type="RefSeq" id="WP_036194474.1">
    <property type="nucleotide sequence ID" value="NZ_AVPS01000007.1"/>
</dbReference>
<accession>A0A0A0ELQ9</accession>
<name>A0A0A0ELQ9_9GAMM</name>
<sequence length="363" mass="39710">MRTAQRRLDPGVAQQLLAAPHRFEFYQAVRILERLFVRQGVKPDDVVARHLRFGSSMSLGFAPSQVESMQAFSSDGTALEHDAAVAHAVTMEALGKVHLTPGFMGLLGRQGVLPLHYTETLGRRETYQRDRAARAFLDIFGNRAVALHYAAWKKYRLGLQDELAGNERFLPLVLALAGVGPRLRGRMLGGGGAVFDQAIAHYAGAIRQRPVSAAVLQRILADYFAVPLRVESFVGAWYRVPPSQRSRLGLGNAVLGSTALVGTRVWQRDLRMRLWIGPLDRDRFDDLLPGGGAARALARWLTLLTGSTLEYEVCLSLKSDCLQGIVLGGGGSGGCRLGFDSYVCSRPPDAPRSDTCYGIHTLQ</sequence>
<dbReference type="PANTHER" id="PTHR35564:SF4">
    <property type="entry name" value="CYTOPLASMIC PROTEIN"/>
    <property type="match status" value="1"/>
</dbReference>
<dbReference type="STRING" id="1122185.N792_11065"/>
<dbReference type="OrthoDB" id="1523296at2"/>
<dbReference type="Pfam" id="PF06996">
    <property type="entry name" value="T6SS_TssG"/>
    <property type="match status" value="1"/>
</dbReference>
<dbReference type="eggNOG" id="COG3520">
    <property type="taxonomic scope" value="Bacteria"/>
</dbReference>
<dbReference type="Proteomes" id="UP000030017">
    <property type="component" value="Unassembled WGS sequence"/>
</dbReference>
<keyword evidence="2" id="KW-1185">Reference proteome</keyword>
<protein>
    <submittedName>
        <fullName evidence="1">Type VI secretion protein</fullName>
    </submittedName>
</protein>
<proteinExistence type="predicted"/>
<comment type="caution">
    <text evidence="1">The sequence shown here is derived from an EMBL/GenBank/DDBJ whole genome shotgun (WGS) entry which is preliminary data.</text>
</comment>
<dbReference type="PANTHER" id="PTHR35564">
    <property type="match status" value="1"/>
</dbReference>
<evidence type="ECO:0000313" key="2">
    <source>
        <dbReference type="Proteomes" id="UP000030017"/>
    </source>
</evidence>
<dbReference type="AlphaFoldDB" id="A0A0A0ELQ9"/>
<gene>
    <name evidence="1" type="ORF">N792_11065</name>
</gene>
<dbReference type="EMBL" id="AVPS01000007">
    <property type="protein sequence ID" value="KGM51279.1"/>
    <property type="molecule type" value="Genomic_DNA"/>
</dbReference>
<reference evidence="1 2" key="1">
    <citation type="submission" date="2013-08" db="EMBL/GenBank/DDBJ databases">
        <title>Genome sequencing of Lysobacter.</title>
        <authorList>
            <person name="Zhang S."/>
            <person name="Wang G."/>
        </authorList>
    </citation>
    <scope>NUCLEOTIDE SEQUENCE [LARGE SCALE GENOMIC DNA]</scope>
    <source>
        <strain evidence="1 2">Ko07</strain>
    </source>
</reference>
<evidence type="ECO:0000313" key="1">
    <source>
        <dbReference type="EMBL" id="KGM51279.1"/>
    </source>
</evidence>
<dbReference type="NCBIfam" id="TIGR03347">
    <property type="entry name" value="VI_chp_1"/>
    <property type="match status" value="1"/>
</dbReference>
<dbReference type="InterPro" id="IPR010732">
    <property type="entry name" value="T6SS_TssG-like"/>
</dbReference>
<organism evidence="1 2">
    <name type="scientific">Lysobacter concretionis Ko07 = DSM 16239</name>
    <dbReference type="NCBI Taxonomy" id="1122185"/>
    <lineage>
        <taxon>Bacteria</taxon>
        <taxon>Pseudomonadati</taxon>
        <taxon>Pseudomonadota</taxon>
        <taxon>Gammaproteobacteria</taxon>
        <taxon>Lysobacterales</taxon>
        <taxon>Lysobacteraceae</taxon>
        <taxon>Novilysobacter</taxon>
    </lineage>
</organism>